<dbReference type="InterPro" id="IPR011330">
    <property type="entry name" value="Glyco_hydro/deAcase_b/a-brl"/>
</dbReference>
<evidence type="ECO:0000313" key="6">
    <source>
        <dbReference type="EMBL" id="TQL50665.1"/>
    </source>
</evidence>
<sequence length="563" mass="59984">MSTDPKAAALALLPELTSRPLPPRLRRHRVVQQALALVATVVLLSTLAIPLALARDSGISEQIATPVTVLETADRSAYETHATGADPDVPTAPVVLSYHDIGPETGDGDYVVTPTDFESQMQMLDLAGYRSLTLEEFLAYRDGTFTPPARSFLLTFDDGTSGLWRYADPILERYDITAVSFLITGSVGTHQPYYLPWPEVEEMARSGRWQFGSHTDALHYRTPVDADGTLGGALTHRLWDGDDETGHEASRRETEQAFAERVASDLDRSIAAMTEHGLPAPTVFAYPFSELNDRATDREDQQVATSLIGERFEVAFVNAARQPAPVSRRAAAARTVERLEVFTGDTDRALFDEVAAMTTLPVTALSLDSGSNDAGTHGSNTHGSGTRATASLVDRREWSTPARDEAPVRATSNGITPAPGTVGYVAAEWAPARTADWTEYTIAARAASLRGDGRTVGLSVRVGSAQPVRVRVSDRQAQVLDSAGDVLSVADLDPGDQHDIRVRVSGTTTTVEVDGATLAEVPVQRGSIATGGFALDWGAASPSAGHAVVTSLSVTPSGVATTP</sequence>
<feature type="region of interest" description="Disordered" evidence="3">
    <location>
        <begin position="371"/>
        <end position="414"/>
    </location>
</feature>
<keyword evidence="4" id="KW-1133">Transmembrane helix</keyword>
<dbReference type="GO" id="GO:0016810">
    <property type="term" value="F:hydrolase activity, acting on carbon-nitrogen (but not peptide) bonds"/>
    <property type="evidence" value="ECO:0007669"/>
    <property type="project" value="InterPro"/>
</dbReference>
<keyword evidence="7" id="KW-1185">Reference proteome</keyword>
<gene>
    <name evidence="6" type="ORF">FB467_1778</name>
</gene>
<dbReference type="Proteomes" id="UP000319516">
    <property type="component" value="Unassembled WGS sequence"/>
</dbReference>
<dbReference type="GO" id="GO:0005576">
    <property type="term" value="C:extracellular region"/>
    <property type="evidence" value="ECO:0007669"/>
    <property type="project" value="UniProtKB-SubCell"/>
</dbReference>
<evidence type="ECO:0000256" key="3">
    <source>
        <dbReference type="SAM" id="MobiDB-lite"/>
    </source>
</evidence>
<dbReference type="EMBL" id="VFOP01000001">
    <property type="protein sequence ID" value="TQL50665.1"/>
    <property type="molecule type" value="Genomic_DNA"/>
</dbReference>
<keyword evidence="4" id="KW-0812">Transmembrane</keyword>
<comment type="subcellular location">
    <subcellularLocation>
        <location evidence="1">Secreted</location>
    </subcellularLocation>
</comment>
<keyword evidence="2" id="KW-0732">Signal</keyword>
<dbReference type="SUPFAM" id="SSF88713">
    <property type="entry name" value="Glycoside hydrolase/deacetylase"/>
    <property type="match status" value="1"/>
</dbReference>
<comment type="caution">
    <text evidence="6">The sequence shown here is derived from an EMBL/GenBank/DDBJ whole genome shotgun (WGS) entry which is preliminary data.</text>
</comment>
<evidence type="ECO:0000256" key="2">
    <source>
        <dbReference type="ARBA" id="ARBA00022729"/>
    </source>
</evidence>
<keyword evidence="4" id="KW-0472">Membrane</keyword>
<reference evidence="6 7" key="1">
    <citation type="submission" date="2019-06" db="EMBL/GenBank/DDBJ databases">
        <title>Sequencing the genomes of 1000 actinobacteria strains.</title>
        <authorList>
            <person name="Klenk H.-P."/>
        </authorList>
    </citation>
    <scope>NUCLEOTIDE SEQUENCE [LARGE SCALE GENOMIC DNA]</scope>
    <source>
        <strain evidence="6 7">DSM 12335</strain>
    </source>
</reference>
<dbReference type="AlphaFoldDB" id="A0A542YRC7"/>
<feature type="compositionally biased region" description="Basic and acidic residues" evidence="3">
    <location>
        <begin position="393"/>
        <end position="407"/>
    </location>
</feature>
<feature type="compositionally biased region" description="Low complexity" evidence="3">
    <location>
        <begin position="375"/>
        <end position="386"/>
    </location>
</feature>
<dbReference type="PANTHER" id="PTHR34216:SF3">
    <property type="entry name" value="POLY-BETA-1,6-N-ACETYL-D-GLUCOSAMINE N-DEACETYLASE"/>
    <property type="match status" value="1"/>
</dbReference>
<feature type="domain" description="NodB homology" evidence="5">
    <location>
        <begin position="147"/>
        <end position="297"/>
    </location>
</feature>
<accession>A0A542YRC7</accession>
<feature type="transmembrane region" description="Helical" evidence="4">
    <location>
        <begin position="34"/>
        <end position="53"/>
    </location>
</feature>
<evidence type="ECO:0000256" key="4">
    <source>
        <dbReference type="SAM" id="Phobius"/>
    </source>
</evidence>
<dbReference type="InterPro" id="IPR051398">
    <property type="entry name" value="Polysacch_Deacetylase"/>
</dbReference>
<dbReference type="OrthoDB" id="2795102at2"/>
<dbReference type="InterPro" id="IPR002509">
    <property type="entry name" value="NODB_dom"/>
</dbReference>
<dbReference type="GO" id="GO:0005975">
    <property type="term" value="P:carbohydrate metabolic process"/>
    <property type="evidence" value="ECO:0007669"/>
    <property type="project" value="InterPro"/>
</dbReference>
<evidence type="ECO:0000313" key="7">
    <source>
        <dbReference type="Proteomes" id="UP000319516"/>
    </source>
</evidence>
<dbReference type="PANTHER" id="PTHR34216">
    <property type="match status" value="1"/>
</dbReference>
<dbReference type="Gene3D" id="3.20.20.370">
    <property type="entry name" value="Glycoside hydrolase/deacetylase"/>
    <property type="match status" value="1"/>
</dbReference>
<proteinExistence type="predicted"/>
<dbReference type="RefSeq" id="WP_141784769.1">
    <property type="nucleotide sequence ID" value="NZ_BAAAIK010000002.1"/>
</dbReference>
<dbReference type="Pfam" id="PF01522">
    <property type="entry name" value="Polysacc_deac_1"/>
    <property type="match status" value="1"/>
</dbReference>
<evidence type="ECO:0000259" key="5">
    <source>
        <dbReference type="Pfam" id="PF01522"/>
    </source>
</evidence>
<organism evidence="6 7">
    <name type="scientific">Ornithinicoccus hortensis</name>
    <dbReference type="NCBI Taxonomy" id="82346"/>
    <lineage>
        <taxon>Bacteria</taxon>
        <taxon>Bacillati</taxon>
        <taxon>Actinomycetota</taxon>
        <taxon>Actinomycetes</taxon>
        <taxon>Micrococcales</taxon>
        <taxon>Intrasporangiaceae</taxon>
        <taxon>Ornithinicoccus</taxon>
    </lineage>
</organism>
<evidence type="ECO:0000256" key="1">
    <source>
        <dbReference type="ARBA" id="ARBA00004613"/>
    </source>
</evidence>
<name>A0A542YRC7_9MICO</name>
<protein>
    <submittedName>
        <fullName evidence="6">Polysaccharide deacetylase</fullName>
    </submittedName>
</protein>